<dbReference type="InterPro" id="IPR004803">
    <property type="entry name" value="TGT"/>
</dbReference>
<evidence type="ECO:0000256" key="4">
    <source>
        <dbReference type="HAMAP-Rule" id="MF_00168"/>
    </source>
</evidence>
<comment type="catalytic activity">
    <reaction evidence="4">
        <text>7-aminomethyl-7-carbaguanine + guanosine(34) in tRNA = 7-aminomethyl-7-carbaguanosine(34) in tRNA + guanine</text>
        <dbReference type="Rhea" id="RHEA:24104"/>
        <dbReference type="Rhea" id="RHEA-COMP:10341"/>
        <dbReference type="Rhea" id="RHEA-COMP:10342"/>
        <dbReference type="ChEBI" id="CHEBI:16235"/>
        <dbReference type="ChEBI" id="CHEBI:58703"/>
        <dbReference type="ChEBI" id="CHEBI:74269"/>
        <dbReference type="ChEBI" id="CHEBI:82833"/>
        <dbReference type="EC" id="2.4.2.29"/>
    </reaction>
</comment>
<comment type="caution">
    <text evidence="6">The sequence shown here is derived from an EMBL/GenBank/DDBJ whole genome shotgun (WGS) entry which is preliminary data.</text>
</comment>
<comment type="function">
    <text evidence="4">Catalyzes the base-exchange of a guanine (G) residue with the queuine precursor 7-aminomethyl-7-deazaguanine (PreQ1) at position 34 (anticodon wobble position) in tRNAs with GU(N) anticodons (tRNA-Asp, -Asn, -His and -Tyr). Catalysis occurs through a double-displacement mechanism. The nucleophile active site attacks the C1' of nucleotide 34 to detach the guanine base from the RNA, forming a covalent enzyme-RNA intermediate. The proton acceptor active site deprotonates the incoming PreQ1, allowing a nucleophilic attack on the C1' of the ribose to form the product. After dissociation, two additional enzymatic reactions on the tRNA convert PreQ1 to queuine (Q), resulting in the hypermodified nucleoside queuosine (7-(((4,5-cis-dihydroxy-2-cyclopenten-1-yl)amino)methyl)-7-deazaguanosine).</text>
</comment>
<comment type="caution">
    <text evidence="4">Lacks conserved residue(s) required for the propagation of feature annotation.</text>
</comment>
<dbReference type="Gene3D" id="3.20.20.105">
    <property type="entry name" value="Queuine tRNA-ribosyltransferase-like"/>
    <property type="match status" value="1"/>
</dbReference>
<dbReference type="NCBIfam" id="TIGR00430">
    <property type="entry name" value="Q_tRNA_tgt"/>
    <property type="match status" value="1"/>
</dbReference>
<gene>
    <name evidence="4 6" type="primary">tgt</name>
    <name evidence="6" type="ORF">QQ020_08810</name>
</gene>
<feature type="active site" description="Nucleophile" evidence="4">
    <location>
        <position position="271"/>
    </location>
</feature>
<dbReference type="GO" id="GO:0016757">
    <property type="term" value="F:glycosyltransferase activity"/>
    <property type="evidence" value="ECO:0007669"/>
    <property type="project" value="UniProtKB-KW"/>
</dbReference>
<dbReference type="EC" id="2.4.2.29" evidence="4"/>
<protein>
    <recommendedName>
        <fullName evidence="4">Queuine tRNA-ribosyltransferase</fullName>
        <ecNumber evidence="4">2.4.2.29</ecNumber>
    </recommendedName>
    <alternativeName>
        <fullName evidence="4">Guanine insertion enzyme</fullName>
    </alternativeName>
    <alternativeName>
        <fullName evidence="4">tRNA-guanine transglycosylase</fullName>
    </alternativeName>
</protein>
<feature type="domain" description="tRNA-guanine(15) transglycosylase-like" evidence="5">
    <location>
        <begin position="13"/>
        <end position="371"/>
    </location>
</feature>
<dbReference type="InterPro" id="IPR002616">
    <property type="entry name" value="tRNA_ribo_trans-like"/>
</dbReference>
<dbReference type="SUPFAM" id="SSF51713">
    <property type="entry name" value="tRNA-guanine transglycosylase"/>
    <property type="match status" value="1"/>
</dbReference>
<comment type="similarity">
    <text evidence="4">Belongs to the queuine tRNA-ribosyltransferase family.</text>
</comment>
<dbReference type="PANTHER" id="PTHR46499:SF1">
    <property type="entry name" value="QUEUINE TRNA-RIBOSYLTRANSFERASE"/>
    <property type="match status" value="1"/>
</dbReference>
<comment type="subunit">
    <text evidence="4">Homodimer. Within each dimer, one monomer is responsible for RNA recognition and catalysis, while the other monomer binds to the replacement base PreQ1.</text>
</comment>
<evidence type="ECO:0000256" key="3">
    <source>
        <dbReference type="ARBA" id="ARBA00022694"/>
    </source>
</evidence>
<keyword evidence="7" id="KW-1185">Reference proteome</keyword>
<dbReference type="NCBIfam" id="TIGR00449">
    <property type="entry name" value="tgt_general"/>
    <property type="match status" value="1"/>
</dbReference>
<evidence type="ECO:0000256" key="2">
    <source>
        <dbReference type="ARBA" id="ARBA00022679"/>
    </source>
</evidence>
<evidence type="ECO:0000313" key="6">
    <source>
        <dbReference type="EMBL" id="MDN5212150.1"/>
    </source>
</evidence>
<feature type="region of interest" description="RNA binding" evidence="4">
    <location>
        <begin position="252"/>
        <end position="258"/>
    </location>
</feature>
<dbReference type="Proteomes" id="UP001172083">
    <property type="component" value="Unassembled WGS sequence"/>
</dbReference>
<evidence type="ECO:0000256" key="1">
    <source>
        <dbReference type="ARBA" id="ARBA00022676"/>
    </source>
</evidence>
<dbReference type="RefSeq" id="WP_346757474.1">
    <property type="nucleotide sequence ID" value="NZ_JAUJEB010000001.1"/>
</dbReference>
<dbReference type="InterPro" id="IPR050076">
    <property type="entry name" value="ArchSynthase1/Queuine_TRR"/>
</dbReference>
<evidence type="ECO:0000259" key="5">
    <source>
        <dbReference type="Pfam" id="PF01702"/>
    </source>
</evidence>
<accession>A0ABT8L5P8</accession>
<feature type="active site" description="Proton acceptor" evidence="4">
    <location>
        <position position="92"/>
    </location>
</feature>
<keyword evidence="3 4" id="KW-0819">tRNA processing</keyword>
<dbReference type="InterPro" id="IPR036511">
    <property type="entry name" value="TGT-like_sf"/>
</dbReference>
<name>A0ABT8L5P8_9BACT</name>
<dbReference type="HAMAP" id="MF_00168">
    <property type="entry name" value="Q_tRNA_Tgt"/>
    <property type="match status" value="1"/>
</dbReference>
<reference evidence="6" key="1">
    <citation type="submission" date="2023-06" db="EMBL/GenBank/DDBJ databases">
        <title>Genomic of Agaribacillus aureum.</title>
        <authorList>
            <person name="Wang G."/>
        </authorList>
    </citation>
    <scope>NUCLEOTIDE SEQUENCE</scope>
    <source>
        <strain evidence="6">BMA12</strain>
    </source>
</reference>
<comment type="pathway">
    <text evidence="4">tRNA modification; tRNA-queuosine biosynthesis.</text>
</comment>
<feature type="binding site" evidence="4">
    <location>
        <position position="221"/>
    </location>
    <ligand>
        <name>substrate</name>
    </ligand>
</feature>
<proteinExistence type="inferred from homology"/>
<keyword evidence="4" id="KW-0671">Queuosine biosynthesis</keyword>
<dbReference type="PANTHER" id="PTHR46499">
    <property type="entry name" value="QUEUINE TRNA-RIBOSYLTRANSFERASE"/>
    <property type="match status" value="1"/>
</dbReference>
<dbReference type="EMBL" id="JAUJEB010000001">
    <property type="protein sequence ID" value="MDN5212150.1"/>
    <property type="molecule type" value="Genomic_DNA"/>
</dbReference>
<feature type="binding site" evidence="4">
    <location>
        <position position="194"/>
    </location>
    <ligand>
        <name>substrate</name>
    </ligand>
</feature>
<keyword evidence="1 4" id="KW-0328">Glycosyltransferase</keyword>
<feature type="binding site" evidence="4">
    <location>
        <position position="146"/>
    </location>
    <ligand>
        <name>substrate</name>
    </ligand>
</feature>
<dbReference type="Pfam" id="PF01702">
    <property type="entry name" value="TGT"/>
    <property type="match status" value="1"/>
</dbReference>
<sequence length="376" mass="41981">MEFNILDADAQSNARAGLIKTDHGEIETPIFMPVGTAGSVKAVHQRELKDDIEAQIILGNTYHLYLRPGLDIIRAAGGLQRFNGWQGPILTDSGGYQVYSLSDTRKITEEGVHFKSHIDGSKHLFTPENVIDIQRAIGGDIIMAFDECTPYPCEYPYARNSLDMTHRWLKRCCDRFDQTPALYEYSQALFPIVQGSTYADLRKESAEVVASFERPGNAIGGLAVGEPAEMMYKMTDEVCQILPKNKPRYLMGVGTPANILESIALGIDMFDCVMPTRNARNGMLFTSEGIINIKNKKWQDDLSPIDENLGGYVSQSYSKAYLRHLIISKEILGAQIASIHNLSFYLWLVKEARRQIIGGSFASWKTAMVKKVSGRL</sequence>
<feature type="region of interest" description="RNA binding; important for wobble base 34 recognition" evidence="4">
    <location>
        <begin position="276"/>
        <end position="280"/>
    </location>
</feature>
<organism evidence="6 7">
    <name type="scientific">Agaribacillus aureus</name>
    <dbReference type="NCBI Taxonomy" id="3051825"/>
    <lineage>
        <taxon>Bacteria</taxon>
        <taxon>Pseudomonadati</taxon>
        <taxon>Bacteroidota</taxon>
        <taxon>Cytophagia</taxon>
        <taxon>Cytophagales</taxon>
        <taxon>Splendidivirgaceae</taxon>
        <taxon>Agaribacillus</taxon>
    </lineage>
</organism>
<feature type="binding site" evidence="4">
    <location>
        <begin position="92"/>
        <end position="96"/>
    </location>
    <ligand>
        <name>substrate</name>
    </ligand>
</feature>
<evidence type="ECO:0000313" key="7">
    <source>
        <dbReference type="Proteomes" id="UP001172083"/>
    </source>
</evidence>
<keyword evidence="2 4" id="KW-0808">Transferase</keyword>